<comment type="caution">
    <text evidence="2">The sequence shown here is derived from an EMBL/GenBank/DDBJ whole genome shotgun (WGS) entry which is preliminary data.</text>
</comment>
<gene>
    <name evidence="2" type="ORF">B1A_03428</name>
</gene>
<dbReference type="EC" id="2.1.3.1" evidence="2"/>
<organism evidence="2">
    <name type="scientific">mine drainage metagenome</name>
    <dbReference type="NCBI Taxonomy" id="410659"/>
    <lineage>
        <taxon>unclassified sequences</taxon>
        <taxon>metagenomes</taxon>
        <taxon>ecological metagenomes</taxon>
    </lineage>
</organism>
<name>T1D401_9ZZZZ</name>
<sequence>EVRDYVRGLYGAPPGPIDADLRRKVLADAAPIQGRPADLLAPEFDRALEEVRALVPAADDAEAISYAVFPAVYKAYRASRDRGLTDEALTSAALGIVGALRARPASLPAPPSPLAREEAGGMSAWAHEGRNRLHSQRRWIDASTRRTLR</sequence>
<dbReference type="AlphaFoldDB" id="T1D401"/>
<reference evidence="2" key="2">
    <citation type="journal article" date="2014" name="ISME J.">
        <title>Microbial stratification in low pH oxic and suboxic macroscopic growths along an acid mine drainage.</title>
        <authorList>
            <person name="Mendez-Garcia C."/>
            <person name="Mesa V."/>
            <person name="Sprenger R.R."/>
            <person name="Richter M."/>
            <person name="Diez M.S."/>
            <person name="Solano J."/>
            <person name="Bargiela R."/>
            <person name="Golyshina O.V."/>
            <person name="Manteca A."/>
            <person name="Ramos J.L."/>
            <person name="Gallego J.R."/>
            <person name="Llorente I."/>
            <person name="Martins Dos Santos V.A."/>
            <person name="Jensen O.N."/>
            <person name="Pelaez A.I."/>
            <person name="Sanchez J."/>
            <person name="Ferrer M."/>
        </authorList>
    </citation>
    <scope>NUCLEOTIDE SEQUENCE</scope>
</reference>
<keyword evidence="2" id="KW-0808">Transferase</keyword>
<dbReference type="Pfam" id="PF02436">
    <property type="entry name" value="PYC_OADA"/>
    <property type="match status" value="1"/>
</dbReference>
<dbReference type="InterPro" id="IPR013785">
    <property type="entry name" value="Aldolase_TIM"/>
</dbReference>
<dbReference type="EMBL" id="AUZX01002517">
    <property type="protein sequence ID" value="EQD76249.1"/>
    <property type="molecule type" value="Genomic_DNA"/>
</dbReference>
<dbReference type="GO" id="GO:0047154">
    <property type="term" value="F:methylmalonyl-CoA carboxytransferase activity"/>
    <property type="evidence" value="ECO:0007669"/>
    <property type="project" value="UniProtKB-EC"/>
</dbReference>
<proteinExistence type="predicted"/>
<dbReference type="InterPro" id="IPR003379">
    <property type="entry name" value="Carboxylase_cons_dom"/>
</dbReference>
<protein>
    <submittedName>
        <fullName evidence="2">Conserved carboxylase region domain protein</fullName>
        <ecNumber evidence="2">2.1.3.1</ecNumber>
    </submittedName>
</protein>
<accession>T1D401</accession>
<evidence type="ECO:0000313" key="2">
    <source>
        <dbReference type="EMBL" id="EQD76249.1"/>
    </source>
</evidence>
<dbReference type="Gene3D" id="3.20.20.70">
    <property type="entry name" value="Aldolase class I"/>
    <property type="match status" value="1"/>
</dbReference>
<dbReference type="SUPFAM" id="SSF89000">
    <property type="entry name" value="post-HMGL domain-like"/>
    <property type="match status" value="1"/>
</dbReference>
<evidence type="ECO:0000259" key="1">
    <source>
        <dbReference type="Pfam" id="PF02436"/>
    </source>
</evidence>
<feature type="non-terminal residue" evidence="2">
    <location>
        <position position="1"/>
    </location>
</feature>
<reference evidence="2" key="1">
    <citation type="submission" date="2013-08" db="EMBL/GenBank/DDBJ databases">
        <authorList>
            <person name="Mendez C."/>
            <person name="Richter M."/>
            <person name="Ferrer M."/>
            <person name="Sanchez J."/>
        </authorList>
    </citation>
    <scope>NUCLEOTIDE SEQUENCE</scope>
</reference>
<feature type="domain" description="Carboxylase conserved" evidence="1">
    <location>
        <begin position="1"/>
        <end position="82"/>
    </location>
</feature>